<dbReference type="Pfam" id="PF02001">
    <property type="entry name" value="DUF134"/>
    <property type="match status" value="1"/>
</dbReference>
<comment type="similarity">
    <text evidence="1">Belongs to the UPF0251 family.</text>
</comment>
<dbReference type="SUPFAM" id="SSF88659">
    <property type="entry name" value="Sigma3 and sigma4 domains of RNA polymerase sigma factors"/>
    <property type="match status" value="1"/>
</dbReference>
<dbReference type="InterPro" id="IPR013324">
    <property type="entry name" value="RNA_pol_sigma_r3/r4-like"/>
</dbReference>
<dbReference type="InterPro" id="IPR002852">
    <property type="entry name" value="UPF0251"/>
</dbReference>
<reference evidence="3" key="2">
    <citation type="submission" date="2014-06" db="EMBL/GenBank/DDBJ databases">
        <title>Draft genome sequence of Clostridium ramosum(DSM 1402).</title>
        <authorList>
            <person name="Sudarsanam P."/>
            <person name="Ley R."/>
            <person name="Guruge J."/>
            <person name="Turnbaugh P.J."/>
            <person name="Mahowald M."/>
            <person name="Liep D."/>
            <person name="Gordon J."/>
        </authorList>
    </citation>
    <scope>NUCLEOTIDE SEQUENCE</scope>
    <source>
        <strain evidence="3">DSM 1402</strain>
    </source>
</reference>
<dbReference type="PANTHER" id="PTHR37478">
    <property type="match status" value="1"/>
</dbReference>
<evidence type="ECO:0000259" key="2">
    <source>
        <dbReference type="Pfam" id="PF02579"/>
    </source>
</evidence>
<sequence>MLLTYVNNKGGEAMPRPCRKRKVCRLPRYAYFGPNPSATKTVVLSIDEYETIRLMDLEGLTQQECAKQMDVARTTVQSIYEQARYKLAQSIVRGYSLKIEGGNYSLCDKAHLVNCTSSCTIKNKRKMEDNRMKIAVTYEDGNIFQHFGKSKEFKVYDIENQEIISSQIESTNGQGHSALAEILKNLNIDVLICGGIGGGARNILTSLGIEIIPGVIGSSDEAVIDYLKGELHYDPNTACNHHDDGHHACQEHDNKCCH</sequence>
<dbReference type="Gene3D" id="3.30.420.130">
    <property type="entry name" value="Dinitrogenase iron-molybdenum cofactor biosynthesis domain"/>
    <property type="match status" value="1"/>
</dbReference>
<organism evidence="3 4">
    <name type="scientific">Thomasclavelia ramosa DSM 1402</name>
    <dbReference type="NCBI Taxonomy" id="445974"/>
    <lineage>
        <taxon>Bacteria</taxon>
        <taxon>Bacillati</taxon>
        <taxon>Bacillota</taxon>
        <taxon>Erysipelotrichia</taxon>
        <taxon>Erysipelotrichales</taxon>
        <taxon>Coprobacillaceae</taxon>
        <taxon>Thomasclavelia</taxon>
    </lineage>
</organism>
<evidence type="ECO:0000256" key="1">
    <source>
        <dbReference type="ARBA" id="ARBA00009350"/>
    </source>
</evidence>
<dbReference type="InterPro" id="IPR003731">
    <property type="entry name" value="Di-Nase_FeMo-co_biosynth"/>
</dbReference>
<protein>
    <submittedName>
        <fullName evidence="3">Dinitrogenase iron-molybdenum cofactor</fullName>
    </submittedName>
</protein>
<accession>B0N8V1</accession>
<dbReference type="PANTHER" id="PTHR37478:SF2">
    <property type="entry name" value="UPF0251 PROTEIN TK0562"/>
    <property type="match status" value="1"/>
</dbReference>
<dbReference type="CDD" id="cd00851">
    <property type="entry name" value="MTH1175"/>
    <property type="match status" value="1"/>
</dbReference>
<dbReference type="eggNOG" id="COG1342">
    <property type="taxonomic scope" value="Bacteria"/>
</dbReference>
<dbReference type="HOGENOM" id="CLU_071826_1_0_9"/>
<feature type="domain" description="Dinitrogenase iron-molybdenum cofactor biosynthesis" evidence="2">
    <location>
        <begin position="140"/>
        <end position="227"/>
    </location>
</feature>
<dbReference type="Gene3D" id="1.10.10.10">
    <property type="entry name" value="Winged helix-like DNA-binding domain superfamily/Winged helix DNA-binding domain"/>
    <property type="match status" value="1"/>
</dbReference>
<proteinExistence type="inferred from homology"/>
<gene>
    <name evidence="3" type="ORF">CLORAM_03082</name>
</gene>
<dbReference type="EMBL" id="ABFX02000013">
    <property type="protein sequence ID" value="EDS17108.1"/>
    <property type="molecule type" value="Genomic_DNA"/>
</dbReference>
<dbReference type="InterPro" id="IPR036105">
    <property type="entry name" value="DiNase_FeMo-co_biosyn_sf"/>
</dbReference>
<comment type="caution">
    <text evidence="3">The sequence shown here is derived from an EMBL/GenBank/DDBJ whole genome shotgun (WGS) entry which is preliminary data.</text>
</comment>
<name>B0N8V1_9FIRM</name>
<dbReference type="InterPro" id="IPR036388">
    <property type="entry name" value="WH-like_DNA-bd_sf"/>
</dbReference>
<dbReference type="InterPro" id="IPR033913">
    <property type="entry name" value="MTH1175_dom"/>
</dbReference>
<dbReference type="Proteomes" id="UP000005798">
    <property type="component" value="Unassembled WGS sequence"/>
</dbReference>
<keyword evidence="4" id="KW-1185">Reference proteome</keyword>
<dbReference type="AlphaFoldDB" id="B0N8V1"/>
<dbReference type="eggNOG" id="COG1433">
    <property type="taxonomic scope" value="Bacteria"/>
</dbReference>
<reference evidence="3" key="1">
    <citation type="submission" date="2007-11" db="EMBL/GenBank/DDBJ databases">
        <authorList>
            <person name="Fulton L."/>
            <person name="Clifton S."/>
            <person name="Fulton B."/>
            <person name="Xu J."/>
            <person name="Minx P."/>
            <person name="Pepin K.H."/>
            <person name="Johnson M."/>
            <person name="Thiruvilangam P."/>
            <person name="Bhonagiri V."/>
            <person name="Nash W.E."/>
            <person name="Mardis E.R."/>
            <person name="Wilson R.K."/>
        </authorList>
    </citation>
    <scope>NUCLEOTIDE SEQUENCE [LARGE SCALE GENOMIC DNA]</scope>
    <source>
        <strain evidence="3">DSM 1402</strain>
    </source>
</reference>
<dbReference type="Pfam" id="PF02579">
    <property type="entry name" value="Nitro_FeMo-Co"/>
    <property type="match status" value="1"/>
</dbReference>
<evidence type="ECO:0000313" key="3">
    <source>
        <dbReference type="EMBL" id="EDS17108.1"/>
    </source>
</evidence>
<dbReference type="SUPFAM" id="SSF53146">
    <property type="entry name" value="Nitrogenase accessory factor-like"/>
    <property type="match status" value="1"/>
</dbReference>
<evidence type="ECO:0000313" key="4">
    <source>
        <dbReference type="Proteomes" id="UP000005798"/>
    </source>
</evidence>